<evidence type="ECO:0000313" key="3">
    <source>
        <dbReference type="EMBL" id="ARU53544.1"/>
    </source>
</evidence>
<dbReference type="OrthoDB" id="9814178at2"/>
<proteinExistence type="predicted"/>
<sequence length="370" mass="38404">MAFGLAALLDDIAAFAKLAAASIDDVGAAAGRASAKATGVVIDDTAVTPRYVEGLAAKRELPVVKRIAVGSLRNKLLFILPAILLLSQFLPQLLTPLLMLGGTYLAFEGAEKVWELVSGRHHAEVETKAEKKAVDEDSVVSSAVRTDFILSAEIMVIALNEVASEGFWSRLVILAIVAVLITVLVYGVVALIVKMDDIGLHLAQRDTPWVQSFGRGLVGAMPKVMSVISFVGIIAMLWVGGHILLQGAYDLGWHGPYDVVHHLEHAVTGVAGVGGFLGWLVNTACSAVVGILVGGVVVLVAHFVPRRKHGEPAAAEATTDATDGTAAGSAAPAAAPQGSDAADADPGDADSADPEPTDPEPTDGRNPADR</sequence>
<feature type="transmembrane region" description="Helical" evidence="2">
    <location>
        <begin position="171"/>
        <end position="193"/>
    </location>
</feature>
<feature type="compositionally biased region" description="Acidic residues" evidence="1">
    <location>
        <begin position="342"/>
        <end position="361"/>
    </location>
</feature>
<dbReference type="PANTHER" id="PTHR30503">
    <property type="entry name" value="INNER MEMBRANE PROTEIN YEDI"/>
    <property type="match status" value="1"/>
</dbReference>
<feature type="transmembrane region" description="Helical" evidence="2">
    <location>
        <begin position="76"/>
        <end position="94"/>
    </location>
</feature>
<keyword evidence="2" id="KW-1133">Transmembrane helix</keyword>
<dbReference type="InterPro" id="IPR008526">
    <property type="entry name" value="YedI"/>
</dbReference>
<feature type="region of interest" description="Disordered" evidence="1">
    <location>
        <begin position="309"/>
        <end position="370"/>
    </location>
</feature>
<feature type="transmembrane region" description="Helical" evidence="2">
    <location>
        <begin position="224"/>
        <end position="245"/>
    </location>
</feature>
<organism evidence="3 4">
    <name type="scientific">Cellulosimicrobium cellulans</name>
    <name type="common">Arthrobacter luteus</name>
    <dbReference type="NCBI Taxonomy" id="1710"/>
    <lineage>
        <taxon>Bacteria</taxon>
        <taxon>Bacillati</taxon>
        <taxon>Actinomycetota</taxon>
        <taxon>Actinomycetes</taxon>
        <taxon>Micrococcales</taxon>
        <taxon>Promicromonosporaceae</taxon>
        <taxon>Cellulosimicrobium</taxon>
    </lineage>
</organism>
<gene>
    <name evidence="3" type="ORF">CBR64_01015</name>
</gene>
<reference evidence="3 4" key="1">
    <citation type="submission" date="2017-05" db="EMBL/GenBank/DDBJ databases">
        <authorList>
            <person name="Song R."/>
            <person name="Chenine A.L."/>
            <person name="Ruprecht R.M."/>
        </authorList>
    </citation>
    <scope>NUCLEOTIDE SEQUENCE [LARGE SCALE GENOMIC DNA]</scope>
    <source>
        <strain evidence="3 4">PSBB019</strain>
    </source>
</reference>
<evidence type="ECO:0000313" key="4">
    <source>
        <dbReference type="Proteomes" id="UP000196228"/>
    </source>
</evidence>
<keyword evidence="2" id="KW-0812">Transmembrane</keyword>
<feature type="compositionally biased region" description="Low complexity" evidence="1">
    <location>
        <begin position="312"/>
        <end position="341"/>
    </location>
</feature>
<dbReference type="EMBL" id="CP021383">
    <property type="protein sequence ID" value="ARU53544.1"/>
    <property type="molecule type" value="Genomic_DNA"/>
</dbReference>
<evidence type="ECO:0000256" key="2">
    <source>
        <dbReference type="SAM" id="Phobius"/>
    </source>
</evidence>
<protein>
    <submittedName>
        <fullName evidence="3">ABC transporter</fullName>
    </submittedName>
</protein>
<dbReference type="Pfam" id="PF05661">
    <property type="entry name" value="DUF808"/>
    <property type="match status" value="1"/>
</dbReference>
<accession>A0A1Y0I233</accession>
<name>A0A1Y0I233_CELCE</name>
<evidence type="ECO:0000256" key="1">
    <source>
        <dbReference type="SAM" id="MobiDB-lite"/>
    </source>
</evidence>
<dbReference type="PANTHER" id="PTHR30503:SF3">
    <property type="entry name" value="INNER MEMBRANE PROTEIN YEDI"/>
    <property type="match status" value="1"/>
</dbReference>
<dbReference type="Proteomes" id="UP000196228">
    <property type="component" value="Chromosome"/>
</dbReference>
<dbReference type="AlphaFoldDB" id="A0A1Y0I233"/>
<dbReference type="PIRSF" id="PIRSF016660">
    <property type="entry name" value="YedI"/>
    <property type="match status" value="1"/>
</dbReference>
<dbReference type="GO" id="GO:0005886">
    <property type="term" value="C:plasma membrane"/>
    <property type="evidence" value="ECO:0007669"/>
    <property type="project" value="TreeGrafter"/>
</dbReference>
<feature type="transmembrane region" description="Helical" evidence="2">
    <location>
        <begin position="276"/>
        <end position="301"/>
    </location>
</feature>
<dbReference type="RefSeq" id="WP_087472436.1">
    <property type="nucleotide sequence ID" value="NZ_CP021383.1"/>
</dbReference>
<dbReference type="KEGG" id="cceu:CBR64_01015"/>
<keyword evidence="2" id="KW-0472">Membrane</keyword>